<keyword evidence="4" id="KW-0812">Transmembrane</keyword>
<keyword evidence="4" id="KW-1133">Transmembrane helix</keyword>
<dbReference type="Pfam" id="PF00535">
    <property type="entry name" value="Glycos_transf_2"/>
    <property type="match status" value="1"/>
</dbReference>
<evidence type="ECO:0000313" key="7">
    <source>
        <dbReference type="Proteomes" id="UP000229191"/>
    </source>
</evidence>
<evidence type="ECO:0000256" key="1">
    <source>
        <dbReference type="ARBA" id="ARBA00006739"/>
    </source>
</evidence>
<dbReference type="InterPro" id="IPR001173">
    <property type="entry name" value="Glyco_trans_2-like"/>
</dbReference>
<protein>
    <recommendedName>
        <fullName evidence="5">Glycosyltransferase 2-like domain-containing protein</fullName>
    </recommendedName>
</protein>
<sequence length="218" mass="24754">MVKIDALIAAYNEEKTIKSIVTVLLKTPEISKIIIVDDGSIDKTYQIVSKIKSNKIILLKMPKNSGKSQAITFGLKKVTTNNVFLCDADLVKLSPKICQSIVKPVLNDTVSMSIGMRTIGVTPPHISKFLPSISGERCLNTNILKQCTKSKYFYNYGMETIINYYCIINKFKTIKRIYNYGHINHFAKDSSTIGFLIYLKQTLLILKIYLIFFIKGWH</sequence>
<gene>
    <name evidence="6" type="ORF">COS53_01220</name>
</gene>
<keyword evidence="3" id="KW-0808">Transferase</keyword>
<feature type="domain" description="Glycosyltransferase 2-like" evidence="5">
    <location>
        <begin position="7"/>
        <end position="117"/>
    </location>
</feature>
<reference evidence="7" key="1">
    <citation type="submission" date="2017-09" db="EMBL/GenBank/DDBJ databases">
        <title>Depth-based differentiation of microbial function through sediment-hosted aquifers and enrichment of novel symbionts in the deep terrestrial subsurface.</title>
        <authorList>
            <person name="Probst A.J."/>
            <person name="Ladd B."/>
            <person name="Jarett J.K."/>
            <person name="Geller-Mcgrath D.E."/>
            <person name="Sieber C.M.K."/>
            <person name="Emerson J.B."/>
            <person name="Anantharaman K."/>
            <person name="Thomas B.C."/>
            <person name="Malmstrom R."/>
            <person name="Stieglmeier M."/>
            <person name="Klingl A."/>
            <person name="Woyke T."/>
            <person name="Ryan C.M."/>
            <person name="Banfield J.F."/>
        </authorList>
    </citation>
    <scope>NUCLEOTIDE SEQUENCE [LARGE SCALE GENOMIC DNA]</scope>
</reference>
<name>A0A2M7BQ86_9BACT</name>
<dbReference type="GO" id="GO:0016757">
    <property type="term" value="F:glycosyltransferase activity"/>
    <property type="evidence" value="ECO:0007669"/>
    <property type="project" value="UniProtKB-KW"/>
</dbReference>
<dbReference type="PANTHER" id="PTHR43630">
    <property type="entry name" value="POLY-BETA-1,6-N-ACETYL-D-GLUCOSAMINE SYNTHASE"/>
    <property type="match status" value="1"/>
</dbReference>
<feature type="transmembrane region" description="Helical" evidence="4">
    <location>
        <begin position="195"/>
        <end position="214"/>
    </location>
</feature>
<dbReference type="Gene3D" id="3.90.550.10">
    <property type="entry name" value="Spore Coat Polysaccharide Biosynthesis Protein SpsA, Chain A"/>
    <property type="match status" value="1"/>
</dbReference>
<organism evidence="6 7">
    <name type="scientific">Candidatus Shapirobacteria bacterium CG03_land_8_20_14_0_80_35_14</name>
    <dbReference type="NCBI Taxonomy" id="1974878"/>
    <lineage>
        <taxon>Bacteria</taxon>
        <taxon>Candidatus Shapironibacteriota</taxon>
    </lineage>
</organism>
<comment type="similarity">
    <text evidence="1">Belongs to the glycosyltransferase 2 family.</text>
</comment>
<dbReference type="SUPFAM" id="SSF53448">
    <property type="entry name" value="Nucleotide-diphospho-sugar transferases"/>
    <property type="match status" value="1"/>
</dbReference>
<proteinExistence type="inferred from homology"/>
<accession>A0A2M7BQ86</accession>
<evidence type="ECO:0000256" key="2">
    <source>
        <dbReference type="ARBA" id="ARBA00022676"/>
    </source>
</evidence>
<evidence type="ECO:0000256" key="3">
    <source>
        <dbReference type="ARBA" id="ARBA00022679"/>
    </source>
</evidence>
<keyword evidence="2" id="KW-0328">Glycosyltransferase</keyword>
<dbReference type="Proteomes" id="UP000229191">
    <property type="component" value="Unassembled WGS sequence"/>
</dbReference>
<dbReference type="PANTHER" id="PTHR43630:SF1">
    <property type="entry name" value="POLY-BETA-1,6-N-ACETYL-D-GLUCOSAMINE SYNTHASE"/>
    <property type="match status" value="1"/>
</dbReference>
<evidence type="ECO:0000259" key="5">
    <source>
        <dbReference type="Pfam" id="PF00535"/>
    </source>
</evidence>
<comment type="caution">
    <text evidence="6">The sequence shown here is derived from an EMBL/GenBank/DDBJ whole genome shotgun (WGS) entry which is preliminary data.</text>
</comment>
<evidence type="ECO:0000313" key="6">
    <source>
        <dbReference type="EMBL" id="PIV07665.1"/>
    </source>
</evidence>
<evidence type="ECO:0000256" key="4">
    <source>
        <dbReference type="SAM" id="Phobius"/>
    </source>
</evidence>
<dbReference type="EMBL" id="PEVB01000036">
    <property type="protein sequence ID" value="PIV07665.1"/>
    <property type="molecule type" value="Genomic_DNA"/>
</dbReference>
<dbReference type="InterPro" id="IPR029044">
    <property type="entry name" value="Nucleotide-diphossugar_trans"/>
</dbReference>
<dbReference type="AlphaFoldDB" id="A0A2M7BQ86"/>
<keyword evidence="4" id="KW-0472">Membrane</keyword>